<organism evidence="1">
    <name type="scientific">Ruegeria sp. PrR005</name>
    <dbReference type="NCBI Taxonomy" id="2706882"/>
    <lineage>
        <taxon>Bacteria</taxon>
        <taxon>Pseudomonadati</taxon>
        <taxon>Pseudomonadota</taxon>
        <taxon>Alphaproteobacteria</taxon>
        <taxon>Rhodobacterales</taxon>
        <taxon>Roseobacteraceae</taxon>
        <taxon>Ruegeria</taxon>
    </lineage>
</organism>
<evidence type="ECO:0000313" key="1">
    <source>
        <dbReference type="EMBL" id="NDW47354.1"/>
    </source>
</evidence>
<reference evidence="1" key="1">
    <citation type="submission" date="2020-02" db="EMBL/GenBank/DDBJ databases">
        <title>Delineation of the pyrene-degrading pathway in Roseobacter clade bacteria by genomic analysis.</title>
        <authorList>
            <person name="Zhou H."/>
            <person name="Wang H."/>
        </authorList>
    </citation>
    <scope>NUCLEOTIDE SEQUENCE</scope>
    <source>
        <strain evidence="1">PrR005</strain>
    </source>
</reference>
<dbReference type="AlphaFoldDB" id="A0A6B2NY63"/>
<name>A0A6B2NY63_9RHOB</name>
<dbReference type="SUPFAM" id="SSF53474">
    <property type="entry name" value="alpha/beta-Hydrolases"/>
    <property type="match status" value="1"/>
</dbReference>
<keyword evidence="1" id="KW-0378">Hydrolase</keyword>
<dbReference type="InterPro" id="IPR029058">
    <property type="entry name" value="AB_hydrolase_fold"/>
</dbReference>
<gene>
    <name evidence="1" type="ORF">G0P99_20620</name>
</gene>
<comment type="caution">
    <text evidence="1">The sequence shown here is derived from an EMBL/GenBank/DDBJ whole genome shotgun (WGS) entry which is preliminary data.</text>
</comment>
<sequence length="311" mass="33819">MPMIRINLMQTGLHLHDSPRPLAPVLRSASRVEGPVIVMTHGYRYQPGNPRICPHRHILSLDPEPQPHPAPSWPGGLGFAPAEDTPGLAIALGWDGSGTLWQARRRAILAGQALAGLLARLHHQRPDRPIHFIGHSMGVELALAALPLLPPGALTRIISISGAVYAGQAQQALRSPAGQVAEFINVTSRENDLFDWLFERAIAPPHRRDRAIGAGLDLPNAVTLQLDCAHTLTHLARLGLTVAAPQSRVCHRSGYLRPGALTLYRHLLRQSHWLTLDLLRHGLPPHPAPRWSRIFAPAGARPGLPFAPNAS</sequence>
<proteinExistence type="predicted"/>
<accession>A0A6B2NY63</accession>
<dbReference type="GO" id="GO:0016787">
    <property type="term" value="F:hydrolase activity"/>
    <property type="evidence" value="ECO:0007669"/>
    <property type="project" value="UniProtKB-KW"/>
</dbReference>
<dbReference type="EMBL" id="JAAGOX010000054">
    <property type="protein sequence ID" value="NDW47354.1"/>
    <property type="molecule type" value="Genomic_DNA"/>
</dbReference>
<protein>
    <submittedName>
        <fullName evidence="1">Alpha/beta hydrolase</fullName>
    </submittedName>
</protein>
<dbReference type="Gene3D" id="3.40.50.1820">
    <property type="entry name" value="alpha/beta hydrolase"/>
    <property type="match status" value="1"/>
</dbReference>